<name>A0A135LE60_PENPA</name>
<comment type="caution">
    <text evidence="4">The sequence shown here is derived from an EMBL/GenBank/DDBJ whole genome shotgun (WGS) entry which is preliminary data.</text>
</comment>
<reference evidence="4 5" key="1">
    <citation type="journal article" date="2016" name="BMC Genomics">
        <title>Genome sequencing and secondary metabolism of the postharvest pathogen Penicillium griseofulvum.</title>
        <authorList>
            <person name="Banani H."/>
            <person name="Marcet-Houben M."/>
            <person name="Ballester A.R."/>
            <person name="Abbruscato P."/>
            <person name="Gonzalez-Candelas L."/>
            <person name="Gabaldon T."/>
            <person name="Spadaro D."/>
        </authorList>
    </citation>
    <scope>NUCLEOTIDE SEQUENCE [LARGE SCALE GENOMIC DNA]</scope>
    <source>
        <strain evidence="4 5">PG3</strain>
    </source>
</reference>
<evidence type="ECO:0000256" key="3">
    <source>
        <dbReference type="ARBA" id="ARBA00023002"/>
    </source>
</evidence>
<dbReference type="Proteomes" id="UP000070168">
    <property type="component" value="Unassembled WGS sequence"/>
</dbReference>
<dbReference type="STRING" id="5078.A0A135LE60"/>
<gene>
    <name evidence="4" type="ORF">PGRI_011230</name>
</gene>
<evidence type="ECO:0000256" key="1">
    <source>
        <dbReference type="ARBA" id="ARBA00006484"/>
    </source>
</evidence>
<dbReference type="GeneID" id="63704136"/>
<protein>
    <submittedName>
        <fullName evidence="4">Short-chain dehydrogenase/reductase SDR</fullName>
    </submittedName>
</protein>
<dbReference type="PANTHER" id="PTHR24320:SF236">
    <property type="entry name" value="SHORT-CHAIN DEHYDROGENASE-RELATED"/>
    <property type="match status" value="1"/>
</dbReference>
<dbReference type="AlphaFoldDB" id="A0A135LE60"/>
<sequence length="329" mass="36038">MSLSSLRNLRTQWFPPKAAFTDKELPLQKGRVFIVTGGNAGVGFELCKILYGSGATIYMASRSKASPPNKYELPGQIKFLHLDLNDLESVKEAATTFAQQESKLDVLWNNAGTGANLVKAGAKTAQGFEAMVGMHCIATLLFTELLRPQLRAAAAPPETPRGSVRVVWTSSFLAEGASPTNGIDFTVLDEGTKDRTRNYAVSKVGTWMLGREFARRSELDQENIVSVVQNPGNLKAGSYGGTPAVAMFFINPLLHEAKFGAYTELYAGLSSEITLENNGGYVIPWGRIRPDEDCPRQDIIAAMTSAEDGGLGYPTRFWEWCEQQWKPFV</sequence>
<comment type="similarity">
    <text evidence="1">Belongs to the short-chain dehydrogenases/reductases (SDR) family.</text>
</comment>
<keyword evidence="3" id="KW-0560">Oxidoreductase</keyword>
<dbReference type="RefSeq" id="XP_040645789.1">
    <property type="nucleotide sequence ID" value="XM_040788836.1"/>
</dbReference>
<dbReference type="OMA" id="FAQQESK"/>
<evidence type="ECO:0000313" key="5">
    <source>
        <dbReference type="Proteomes" id="UP000070168"/>
    </source>
</evidence>
<keyword evidence="2" id="KW-0521">NADP</keyword>
<dbReference type="InterPro" id="IPR036291">
    <property type="entry name" value="NAD(P)-bd_dom_sf"/>
</dbReference>
<dbReference type="PANTHER" id="PTHR24320">
    <property type="entry name" value="RETINOL DEHYDROGENASE"/>
    <property type="match status" value="1"/>
</dbReference>
<dbReference type="GO" id="GO:0016491">
    <property type="term" value="F:oxidoreductase activity"/>
    <property type="evidence" value="ECO:0007669"/>
    <property type="project" value="UniProtKB-KW"/>
</dbReference>
<dbReference type="Pfam" id="PF00106">
    <property type="entry name" value="adh_short"/>
    <property type="match status" value="1"/>
</dbReference>
<evidence type="ECO:0000313" key="4">
    <source>
        <dbReference type="EMBL" id="KXG47253.1"/>
    </source>
</evidence>
<dbReference type="EMBL" id="LHQR01000065">
    <property type="protein sequence ID" value="KXG47253.1"/>
    <property type="molecule type" value="Genomic_DNA"/>
</dbReference>
<dbReference type="SUPFAM" id="SSF51735">
    <property type="entry name" value="NAD(P)-binding Rossmann-fold domains"/>
    <property type="match status" value="1"/>
</dbReference>
<proteinExistence type="inferred from homology"/>
<keyword evidence="5" id="KW-1185">Reference proteome</keyword>
<organism evidence="4 5">
    <name type="scientific">Penicillium patulum</name>
    <name type="common">Penicillium griseofulvum</name>
    <dbReference type="NCBI Taxonomy" id="5078"/>
    <lineage>
        <taxon>Eukaryota</taxon>
        <taxon>Fungi</taxon>
        <taxon>Dikarya</taxon>
        <taxon>Ascomycota</taxon>
        <taxon>Pezizomycotina</taxon>
        <taxon>Eurotiomycetes</taxon>
        <taxon>Eurotiomycetidae</taxon>
        <taxon>Eurotiales</taxon>
        <taxon>Aspergillaceae</taxon>
        <taxon>Penicillium</taxon>
    </lineage>
</organism>
<evidence type="ECO:0000256" key="2">
    <source>
        <dbReference type="ARBA" id="ARBA00022857"/>
    </source>
</evidence>
<dbReference type="Gene3D" id="3.40.50.720">
    <property type="entry name" value="NAD(P)-binding Rossmann-like Domain"/>
    <property type="match status" value="1"/>
</dbReference>
<dbReference type="InterPro" id="IPR002347">
    <property type="entry name" value="SDR_fam"/>
</dbReference>
<dbReference type="PRINTS" id="PR00081">
    <property type="entry name" value="GDHRDH"/>
</dbReference>
<accession>A0A135LE60</accession>
<dbReference type="OrthoDB" id="191139at2759"/>